<comment type="caution">
    <text evidence="2">The sequence shown here is derived from an EMBL/GenBank/DDBJ whole genome shotgun (WGS) entry which is preliminary data.</text>
</comment>
<evidence type="ECO:0000313" key="3">
    <source>
        <dbReference type="Proteomes" id="UP000636811"/>
    </source>
</evidence>
<keyword evidence="1" id="KW-1133">Transmembrane helix</keyword>
<feature type="transmembrane region" description="Helical" evidence="1">
    <location>
        <begin position="58"/>
        <end position="79"/>
    </location>
</feature>
<keyword evidence="1" id="KW-0812">Transmembrane</keyword>
<accession>A0ABS0EAN5</accession>
<sequence length="97" mass="11100">MRFSFYIKQPGSQPDSLFKTLSLYLILAGLVVMVLAAFSMGVWGHWSTLLLPRLSTQWLVWGARGIGLGCTGLMLHDIVRFMTNRWQKYHQRKGGTR</sequence>
<gene>
    <name evidence="2" type="ORF">IV433_22125</name>
</gene>
<keyword evidence="1" id="KW-0472">Membrane</keyword>
<feature type="transmembrane region" description="Helical" evidence="1">
    <location>
        <begin position="21"/>
        <end position="46"/>
    </location>
</feature>
<evidence type="ECO:0000313" key="2">
    <source>
        <dbReference type="EMBL" id="MBF7982111.1"/>
    </source>
</evidence>
<proteinExistence type="predicted"/>
<reference evidence="2 3" key="1">
    <citation type="submission" date="2020-11" db="EMBL/GenBank/DDBJ databases">
        <title>Taxonomic investigation of Rahnella strains.</title>
        <authorList>
            <person name="Lee S.D."/>
        </authorList>
    </citation>
    <scope>NUCLEOTIDE SEQUENCE [LARGE SCALE GENOMIC DNA]</scope>
    <source>
        <strain evidence="2 3">SAP-17</strain>
    </source>
</reference>
<dbReference type="EMBL" id="JADOBI010000013">
    <property type="protein sequence ID" value="MBF7982111.1"/>
    <property type="molecule type" value="Genomic_DNA"/>
</dbReference>
<organism evidence="2 3">
    <name type="scientific">Rahnella laticis</name>
    <dbReference type="NCBI Taxonomy" id="2787622"/>
    <lineage>
        <taxon>Bacteria</taxon>
        <taxon>Pseudomonadati</taxon>
        <taxon>Pseudomonadota</taxon>
        <taxon>Gammaproteobacteria</taxon>
        <taxon>Enterobacterales</taxon>
        <taxon>Yersiniaceae</taxon>
        <taxon>Rahnella</taxon>
    </lineage>
</organism>
<protein>
    <submittedName>
        <fullName evidence="2">Uncharacterized protein</fullName>
    </submittedName>
</protein>
<evidence type="ECO:0000256" key="1">
    <source>
        <dbReference type="SAM" id="Phobius"/>
    </source>
</evidence>
<dbReference type="Proteomes" id="UP000636811">
    <property type="component" value="Unassembled WGS sequence"/>
</dbReference>
<keyword evidence="3" id="KW-1185">Reference proteome</keyword>
<dbReference type="RefSeq" id="WP_195815963.1">
    <property type="nucleotide sequence ID" value="NZ_JADOBI010000013.1"/>
</dbReference>
<name>A0ABS0EAN5_9GAMM</name>